<reference evidence="10 13" key="1">
    <citation type="journal article" date="2015" name="PLoS ONE">
        <title>Genomic analysis reveals the molecular basis for capsule loss in the group B streptococcus population.</title>
        <authorList>
            <consortium name="DEVANI Consortium"/>
            <person name="Rosini R."/>
            <person name="Campisi E."/>
            <person name="De Chiara M."/>
            <person name="Tettelin H."/>
            <person name="Rinaudo D."/>
            <person name="Toniolo C."/>
            <person name="Metruccio M."/>
            <person name="Guidotti S."/>
            <person name="Sorensen U.B."/>
            <person name="Kilian M."/>
            <person name="Ramirez M."/>
            <person name="Janulczyk R."/>
            <person name="Donati C."/>
            <person name="Grandi G."/>
            <person name="Margarit I."/>
        </authorList>
    </citation>
    <scope>NUCLEOTIDE SEQUENCE [LARGE SCALE GENOMIC DNA]</scope>
    <source>
        <strain evidence="10 13">ES-PW-063</strain>
    </source>
</reference>
<dbReference type="EMBL" id="LCVB01000034">
    <property type="protein sequence ID" value="KLJ27910.1"/>
    <property type="molecule type" value="Genomic_DNA"/>
</dbReference>
<gene>
    <name evidence="11" type="ORF">AX245_01770</name>
    <name evidence="12" type="ORF">C4618_10845</name>
    <name evidence="10" type="ORF">WA45_09615</name>
</gene>
<dbReference type="SUPFAM" id="SSF51735">
    <property type="entry name" value="NAD(P)-binding Rossmann-fold domains"/>
    <property type="match status" value="1"/>
</dbReference>
<organism evidence="12 15">
    <name type="scientific">Streptococcus agalactiae</name>
    <dbReference type="NCBI Taxonomy" id="1311"/>
    <lineage>
        <taxon>Bacteria</taxon>
        <taxon>Bacillati</taxon>
        <taxon>Bacillota</taxon>
        <taxon>Bacilli</taxon>
        <taxon>Lactobacillales</taxon>
        <taxon>Streptococcaceae</taxon>
        <taxon>Streptococcus</taxon>
    </lineage>
</organism>
<evidence type="ECO:0000313" key="15">
    <source>
        <dbReference type="Proteomes" id="UP000256718"/>
    </source>
</evidence>
<dbReference type="InterPro" id="IPR022383">
    <property type="entry name" value="Lactate/malate_DH_C"/>
</dbReference>
<evidence type="ECO:0000313" key="14">
    <source>
        <dbReference type="Proteomes" id="UP000093122"/>
    </source>
</evidence>
<feature type="domain" description="Lactate/malate dehydrogenase C-terminal" evidence="9">
    <location>
        <begin position="148"/>
        <end position="301"/>
    </location>
</feature>
<reference evidence="12 15" key="3">
    <citation type="journal article" date="2018" name="Emerg. Microbes Infect.">
        <title>Phenotypic and molecular analysis of nontypeable Group B streptococci: identification of cps2a and hybrid cps2a/cps5 Group B streptococcal capsule gene clusters.</title>
        <authorList>
            <person name="Alhhazmi A."/>
            <person name="Tyrrell G.J."/>
        </authorList>
    </citation>
    <scope>NUCLEOTIDE SEQUENCE [LARGE SCALE GENOMIC DNA]</scope>
    <source>
        <strain evidence="12 15">PLGBS17</strain>
    </source>
</reference>
<feature type="binding site" evidence="6">
    <location>
        <begin position="9"/>
        <end position="14"/>
    </location>
    <ligand>
        <name>NAD(+)</name>
        <dbReference type="ChEBI" id="CHEBI:57540"/>
    </ligand>
</feature>
<evidence type="ECO:0000256" key="6">
    <source>
        <dbReference type="PIRSR" id="PIRSR000102-3"/>
    </source>
</evidence>
<dbReference type="Proteomes" id="UP000035174">
    <property type="component" value="Unassembled WGS sequence"/>
</dbReference>
<feature type="binding site" evidence="6">
    <location>
        <position position="34"/>
    </location>
    <ligand>
        <name>NAD(+)</name>
        <dbReference type="ChEBI" id="CHEBI:57540"/>
    </ligand>
</feature>
<evidence type="ECO:0000313" key="10">
    <source>
        <dbReference type="EMBL" id="KLJ27910.1"/>
    </source>
</evidence>
<protein>
    <submittedName>
        <fullName evidence="10">ABC transporter ATP-binding protein</fullName>
    </submittedName>
    <submittedName>
        <fullName evidence="12">L-lactate dehydrogenase</fullName>
    </submittedName>
</protein>
<reference evidence="11 14" key="2">
    <citation type="journal article" date="2016" name="Sci. Rep.">
        <title>Serotype IV Streptococcus agalactiae ST-452 has arisen from large genomic recombination events between CC23 and the hypervirulent CC17 lineages.</title>
        <authorList>
            <person name="Campisi E."/>
            <person name="Rinaudo C.D."/>
            <person name="Donati C."/>
            <person name="Barucco M."/>
            <person name="Torricelli G."/>
            <person name="Edwards M.S."/>
            <person name="Baker C.J."/>
            <person name="Margarit I."/>
            <person name="Rosini R."/>
        </authorList>
    </citation>
    <scope>NUCLEOTIDE SEQUENCE [LARGE SCALE GENOMIC DNA]</scope>
    <source>
        <strain evidence="11 14">CZ-PW-140</strain>
    </source>
</reference>
<name>A0A0E1EER6_STRAG</name>
<dbReference type="Gene3D" id="3.90.110.10">
    <property type="entry name" value="Lactate dehydrogenase/glycoside hydrolase, family 4, C-terminal"/>
    <property type="match status" value="1"/>
</dbReference>
<sequence length="305" mass="33385">MTRKIGIIGMGHVGSTVAHALIAQGIGDDYVFIDTNVDKVNADMIDFQDALANATYHANLVLNDYDALSDADVVISALGDISLQNNKEANRFAELPFTSKEVYDVSQKLKSSGFRGILIVVTNPVDAITQLYQEYTQFPKSRVIGTGTLLDTARMKRVLGQRLQVDPRSIGGYNLGEHGNSQFVAWSQVTVKGQPAISLLKAEELEQIKEASLKGGHTVFFGKKYTSYGIATAAVRIVLTVLNDSHELLPVSTFYESEGVYLGYPAIIGRVGIVERISLSLSPKEEQQLTDSAAFIRNYLKHINL</sequence>
<dbReference type="InterPro" id="IPR001236">
    <property type="entry name" value="Lactate/malate_DH_N"/>
</dbReference>
<dbReference type="EMBL" id="MAWT01000003">
    <property type="protein sequence ID" value="OCM72628.1"/>
    <property type="molecule type" value="Genomic_DNA"/>
</dbReference>
<dbReference type="PROSITE" id="PS00064">
    <property type="entry name" value="L_LDH"/>
    <property type="match status" value="1"/>
</dbReference>
<dbReference type="InterPro" id="IPR036291">
    <property type="entry name" value="NAD(P)-bd_dom_sf"/>
</dbReference>
<dbReference type="CDD" id="cd05291">
    <property type="entry name" value="HicDH_like"/>
    <property type="match status" value="1"/>
</dbReference>
<proteinExistence type="inferred from homology"/>
<evidence type="ECO:0000259" key="9">
    <source>
        <dbReference type="Pfam" id="PF02866"/>
    </source>
</evidence>
<feature type="active site" description="Proton acceptor" evidence="5">
    <location>
        <position position="178"/>
    </location>
</feature>
<keyword evidence="2" id="KW-0021">Allosteric enzyme</keyword>
<evidence type="ECO:0000256" key="5">
    <source>
        <dbReference type="PIRSR" id="PIRSR000102-1"/>
    </source>
</evidence>
<dbReference type="Pfam" id="PF02866">
    <property type="entry name" value="Ldh_1_C"/>
    <property type="match status" value="1"/>
</dbReference>
<evidence type="ECO:0000313" key="11">
    <source>
        <dbReference type="EMBL" id="OCM72628.1"/>
    </source>
</evidence>
<dbReference type="GO" id="GO:0005524">
    <property type="term" value="F:ATP binding"/>
    <property type="evidence" value="ECO:0007669"/>
    <property type="project" value="UniProtKB-KW"/>
</dbReference>
<evidence type="ECO:0000256" key="7">
    <source>
        <dbReference type="RuleBase" id="RU003369"/>
    </source>
</evidence>
<dbReference type="PANTHER" id="PTHR43128:SF31">
    <property type="entry name" value="L-LACTATE DEHYDROGENASE"/>
    <property type="match status" value="1"/>
</dbReference>
<dbReference type="GO" id="GO:0006089">
    <property type="term" value="P:lactate metabolic process"/>
    <property type="evidence" value="ECO:0007669"/>
    <property type="project" value="TreeGrafter"/>
</dbReference>
<evidence type="ECO:0000256" key="3">
    <source>
        <dbReference type="ARBA" id="ARBA00022553"/>
    </source>
</evidence>
<dbReference type="KEGG" id="sage:EN72_00910"/>
<dbReference type="InterPro" id="IPR018177">
    <property type="entry name" value="L-lactate_DH_AS"/>
</dbReference>
<dbReference type="GO" id="GO:0004459">
    <property type="term" value="F:L-lactate dehydrogenase (NAD+) activity"/>
    <property type="evidence" value="ECO:0007669"/>
    <property type="project" value="InterPro"/>
</dbReference>
<dbReference type="InterPro" id="IPR015955">
    <property type="entry name" value="Lactate_DH/Glyco_Ohase_4_C"/>
</dbReference>
<dbReference type="PANTHER" id="PTHR43128">
    <property type="entry name" value="L-2-HYDROXYCARBOXYLATE DEHYDROGENASE (NAD(P)(+))"/>
    <property type="match status" value="1"/>
</dbReference>
<dbReference type="Proteomes" id="UP000256718">
    <property type="component" value="Unassembled WGS sequence"/>
</dbReference>
<accession>A0A0E1EER6</accession>
<feature type="binding site" evidence="6">
    <location>
        <begin position="121"/>
        <end position="123"/>
    </location>
    <ligand>
        <name>NAD(+)</name>
        <dbReference type="ChEBI" id="CHEBI:57540"/>
    </ligand>
</feature>
<comment type="caution">
    <text evidence="12">The sequence shown here is derived from an EMBL/GenBank/DDBJ whole genome shotgun (WGS) entry which is preliminary data.</text>
</comment>
<dbReference type="InterPro" id="IPR001557">
    <property type="entry name" value="L-lactate/malate_DH"/>
</dbReference>
<evidence type="ECO:0000313" key="12">
    <source>
        <dbReference type="EMBL" id="RDY78055.1"/>
    </source>
</evidence>
<comment type="similarity">
    <text evidence="1">Belongs to the LDH/MDH superfamily. LDH family.</text>
</comment>
<keyword evidence="10" id="KW-0547">Nucleotide-binding</keyword>
<dbReference type="Pfam" id="PF00056">
    <property type="entry name" value="Ldh_1_N"/>
    <property type="match status" value="1"/>
</dbReference>
<dbReference type="Gene3D" id="3.40.50.720">
    <property type="entry name" value="NAD(P)-binding Rossmann-like Domain"/>
    <property type="match status" value="1"/>
</dbReference>
<keyword evidence="10" id="KW-0067">ATP-binding</keyword>
<evidence type="ECO:0000256" key="1">
    <source>
        <dbReference type="ARBA" id="ARBA00006054"/>
    </source>
</evidence>
<dbReference type="PRINTS" id="PR00086">
    <property type="entry name" value="LLDHDRGNASE"/>
</dbReference>
<dbReference type="RefSeq" id="WP_000197060.1">
    <property type="nucleotide sequence ID" value="NZ_AP018935.1"/>
</dbReference>
<keyword evidence="3" id="KW-0597">Phosphoprotein</keyword>
<feature type="domain" description="Lactate/malate dehydrogenase N-terminal" evidence="8">
    <location>
        <begin position="4"/>
        <end position="145"/>
    </location>
</feature>
<evidence type="ECO:0000256" key="2">
    <source>
        <dbReference type="ARBA" id="ARBA00022533"/>
    </source>
</evidence>
<dbReference type="Proteomes" id="UP000093122">
    <property type="component" value="Unassembled WGS sequence"/>
</dbReference>
<dbReference type="SUPFAM" id="SSF56327">
    <property type="entry name" value="LDH C-terminal domain-like"/>
    <property type="match status" value="1"/>
</dbReference>
<dbReference type="EMBL" id="QHGZ01000218">
    <property type="protein sequence ID" value="RDY78055.1"/>
    <property type="molecule type" value="Genomic_DNA"/>
</dbReference>
<dbReference type="AlphaFoldDB" id="A0A0E1EER6"/>
<dbReference type="PIRSF" id="PIRSF000102">
    <property type="entry name" value="Lac_mal_DH"/>
    <property type="match status" value="1"/>
</dbReference>
<evidence type="ECO:0000256" key="4">
    <source>
        <dbReference type="ARBA" id="ARBA00023002"/>
    </source>
</evidence>
<evidence type="ECO:0000313" key="13">
    <source>
        <dbReference type="Proteomes" id="UP000035174"/>
    </source>
</evidence>
<keyword evidence="6" id="KW-0520">NAD</keyword>
<keyword evidence="4 7" id="KW-0560">Oxidoreductase</keyword>
<evidence type="ECO:0000259" key="8">
    <source>
        <dbReference type="Pfam" id="PF00056"/>
    </source>
</evidence>